<dbReference type="InterPro" id="IPR054483">
    <property type="entry name" value="DC1-like_CT"/>
</dbReference>
<keyword evidence="3" id="KW-1185">Reference proteome</keyword>
<dbReference type="Pfam" id="PF22926">
    <property type="entry name" value="C1-like_CT"/>
    <property type="match status" value="1"/>
</dbReference>
<accession>A0A8X7PG35</accession>
<dbReference type="EMBL" id="JAAMPC010000016">
    <property type="protein sequence ID" value="KAG2250615.1"/>
    <property type="molecule type" value="Genomic_DNA"/>
</dbReference>
<protein>
    <recommendedName>
        <fullName evidence="1">DC1-like C-terminal domain-containing protein</fullName>
    </recommendedName>
</protein>
<name>A0A8X7PG35_BRACI</name>
<proteinExistence type="predicted"/>
<evidence type="ECO:0000259" key="1">
    <source>
        <dbReference type="Pfam" id="PF22926"/>
    </source>
</evidence>
<evidence type="ECO:0000313" key="3">
    <source>
        <dbReference type="Proteomes" id="UP000886595"/>
    </source>
</evidence>
<evidence type="ECO:0000313" key="2">
    <source>
        <dbReference type="EMBL" id="KAG2250615.1"/>
    </source>
</evidence>
<reference evidence="2 3" key="1">
    <citation type="submission" date="2020-02" db="EMBL/GenBank/DDBJ databases">
        <authorList>
            <person name="Ma Q."/>
            <person name="Huang Y."/>
            <person name="Song X."/>
            <person name="Pei D."/>
        </authorList>
    </citation>
    <scope>NUCLEOTIDE SEQUENCE [LARGE SCALE GENOMIC DNA]</scope>
    <source>
        <strain evidence="2">Sxm20200214</strain>
        <tissue evidence="2">Leaf</tissue>
    </source>
</reference>
<feature type="domain" description="DC1-like C-terminal" evidence="1">
    <location>
        <begin position="14"/>
        <end position="54"/>
    </location>
</feature>
<sequence length="73" mass="8372">MKPDHKVKIYGKNVDIGCNNGNSRPKCINCRRRIIYTLVFKSDENENFCGLSCLFDMGTTESEESEPEILRRG</sequence>
<dbReference type="AlphaFoldDB" id="A0A8X7PG35"/>
<organism evidence="2 3">
    <name type="scientific">Brassica carinata</name>
    <name type="common">Ethiopian mustard</name>
    <name type="synonym">Abyssinian cabbage</name>
    <dbReference type="NCBI Taxonomy" id="52824"/>
    <lineage>
        <taxon>Eukaryota</taxon>
        <taxon>Viridiplantae</taxon>
        <taxon>Streptophyta</taxon>
        <taxon>Embryophyta</taxon>
        <taxon>Tracheophyta</taxon>
        <taxon>Spermatophyta</taxon>
        <taxon>Magnoliopsida</taxon>
        <taxon>eudicotyledons</taxon>
        <taxon>Gunneridae</taxon>
        <taxon>Pentapetalae</taxon>
        <taxon>rosids</taxon>
        <taxon>malvids</taxon>
        <taxon>Brassicales</taxon>
        <taxon>Brassicaceae</taxon>
        <taxon>Brassiceae</taxon>
        <taxon>Brassica</taxon>
    </lineage>
</organism>
<gene>
    <name evidence="2" type="ORF">Bca52824_080751</name>
</gene>
<comment type="caution">
    <text evidence="2">The sequence shown here is derived from an EMBL/GenBank/DDBJ whole genome shotgun (WGS) entry which is preliminary data.</text>
</comment>
<dbReference type="Proteomes" id="UP000886595">
    <property type="component" value="Unassembled WGS sequence"/>
</dbReference>